<evidence type="ECO:0000313" key="2">
    <source>
        <dbReference type="EMBL" id="KAJ7210338.1"/>
    </source>
</evidence>
<organism evidence="2 3">
    <name type="scientific">Mycena pura</name>
    <dbReference type="NCBI Taxonomy" id="153505"/>
    <lineage>
        <taxon>Eukaryota</taxon>
        <taxon>Fungi</taxon>
        <taxon>Dikarya</taxon>
        <taxon>Basidiomycota</taxon>
        <taxon>Agaricomycotina</taxon>
        <taxon>Agaricomycetes</taxon>
        <taxon>Agaricomycetidae</taxon>
        <taxon>Agaricales</taxon>
        <taxon>Marasmiineae</taxon>
        <taxon>Mycenaceae</taxon>
        <taxon>Mycena</taxon>
    </lineage>
</organism>
<dbReference type="PANTHER" id="PTHR33481">
    <property type="entry name" value="REVERSE TRANSCRIPTASE"/>
    <property type="match status" value="1"/>
</dbReference>
<name>A0AAD6YAJ3_9AGAR</name>
<dbReference type="PANTHER" id="PTHR33481:SF1">
    <property type="entry name" value="ENDONUCLEASE_EXONUCLEASE_PHOSPHATASE DOMAIN-CONTAINING PROTEIN-RELATED"/>
    <property type="match status" value="1"/>
</dbReference>
<evidence type="ECO:0000256" key="1">
    <source>
        <dbReference type="SAM" id="MobiDB-lite"/>
    </source>
</evidence>
<evidence type="ECO:0008006" key="4">
    <source>
        <dbReference type="Google" id="ProtNLM"/>
    </source>
</evidence>
<gene>
    <name evidence="2" type="ORF">GGX14DRAFT_306284</name>
</gene>
<feature type="non-terminal residue" evidence="2">
    <location>
        <position position="151"/>
    </location>
</feature>
<proteinExistence type="predicted"/>
<accession>A0AAD6YAJ3</accession>
<comment type="caution">
    <text evidence="2">The sequence shown here is derived from an EMBL/GenBank/DDBJ whole genome shotgun (WGS) entry which is preliminary data.</text>
</comment>
<sequence>DKAKVLHEKFFPPKPNLDPPDPDEPLPEPHPSPTFTVDDIHRAIAKLAPWKAPGPSGILNIAIKSAQMTLAPCLFVILEAGLRVGYFPKTWRIFLTVTLRKPGKSDYTVPGAHRPIAEEECLGKVVESTLAEWLSGFAERHGLLSPNQFGG</sequence>
<reference evidence="2" key="1">
    <citation type="submission" date="2023-03" db="EMBL/GenBank/DDBJ databases">
        <title>Massive genome expansion in bonnet fungi (Mycena s.s.) driven by repeated elements and novel gene families across ecological guilds.</title>
        <authorList>
            <consortium name="Lawrence Berkeley National Laboratory"/>
            <person name="Harder C.B."/>
            <person name="Miyauchi S."/>
            <person name="Viragh M."/>
            <person name="Kuo A."/>
            <person name="Thoen E."/>
            <person name="Andreopoulos B."/>
            <person name="Lu D."/>
            <person name="Skrede I."/>
            <person name="Drula E."/>
            <person name="Henrissat B."/>
            <person name="Morin E."/>
            <person name="Kohler A."/>
            <person name="Barry K."/>
            <person name="LaButti K."/>
            <person name="Morin E."/>
            <person name="Salamov A."/>
            <person name="Lipzen A."/>
            <person name="Mereny Z."/>
            <person name="Hegedus B."/>
            <person name="Baldrian P."/>
            <person name="Stursova M."/>
            <person name="Weitz H."/>
            <person name="Taylor A."/>
            <person name="Grigoriev I.V."/>
            <person name="Nagy L.G."/>
            <person name="Martin F."/>
            <person name="Kauserud H."/>
        </authorList>
    </citation>
    <scope>NUCLEOTIDE SEQUENCE</scope>
    <source>
        <strain evidence="2">9144</strain>
    </source>
</reference>
<feature type="region of interest" description="Disordered" evidence="1">
    <location>
        <begin position="1"/>
        <end position="34"/>
    </location>
</feature>
<feature type="non-terminal residue" evidence="2">
    <location>
        <position position="1"/>
    </location>
</feature>
<evidence type="ECO:0000313" key="3">
    <source>
        <dbReference type="Proteomes" id="UP001219525"/>
    </source>
</evidence>
<dbReference type="Proteomes" id="UP001219525">
    <property type="component" value="Unassembled WGS sequence"/>
</dbReference>
<protein>
    <recommendedName>
        <fullName evidence="4">Reverse transcriptase</fullName>
    </recommendedName>
</protein>
<dbReference type="AlphaFoldDB" id="A0AAD6YAJ3"/>
<feature type="compositionally biased region" description="Basic and acidic residues" evidence="1">
    <location>
        <begin position="1"/>
        <end position="11"/>
    </location>
</feature>
<keyword evidence="3" id="KW-1185">Reference proteome</keyword>
<dbReference type="EMBL" id="JARJCW010000028">
    <property type="protein sequence ID" value="KAJ7210338.1"/>
    <property type="molecule type" value="Genomic_DNA"/>
</dbReference>